<feature type="compositionally biased region" description="Acidic residues" evidence="6">
    <location>
        <begin position="242"/>
        <end position="254"/>
    </location>
</feature>
<name>A0AA88H608_NAELO</name>
<feature type="compositionally biased region" description="Polar residues" evidence="6">
    <location>
        <begin position="415"/>
        <end position="431"/>
    </location>
</feature>
<dbReference type="RefSeq" id="XP_044555250.1">
    <property type="nucleotide sequence ID" value="XM_044696796.1"/>
</dbReference>
<dbReference type="Gene3D" id="3.30.70.330">
    <property type="match status" value="4"/>
</dbReference>
<evidence type="ECO:0000256" key="5">
    <source>
        <dbReference type="PROSITE-ProRule" id="PRU00176"/>
    </source>
</evidence>
<feature type="domain" description="RRM" evidence="7">
    <location>
        <begin position="129"/>
        <end position="215"/>
    </location>
</feature>
<dbReference type="InterPro" id="IPR000504">
    <property type="entry name" value="RRM_dom"/>
</dbReference>
<evidence type="ECO:0000256" key="4">
    <source>
        <dbReference type="ARBA" id="ARBA00023242"/>
    </source>
</evidence>
<keyword evidence="2" id="KW-0677">Repeat</keyword>
<feature type="compositionally biased region" description="Basic and acidic residues" evidence="6">
    <location>
        <begin position="255"/>
        <end position="270"/>
    </location>
</feature>
<accession>A0AA88H608</accession>
<evidence type="ECO:0000259" key="7">
    <source>
        <dbReference type="PROSITE" id="PS50102"/>
    </source>
</evidence>
<keyword evidence="4" id="KW-0539">Nucleus</keyword>
<dbReference type="GO" id="GO:0003729">
    <property type="term" value="F:mRNA binding"/>
    <property type="evidence" value="ECO:0007669"/>
    <property type="project" value="TreeGrafter"/>
</dbReference>
<dbReference type="InterPro" id="IPR035979">
    <property type="entry name" value="RBD_domain_sf"/>
</dbReference>
<sequence length="673" mass="78009">MGFDKHTTVHVRNLDPSLTEKIVGDVKRIVLATDRETQKSRGYAFVEFPMALLADECIRKCNGTSLKSKTIAVSPYSDKKEKKEPIKFEKRKKEEHTSQLDKDDPFYVSSSDEDEDEDKPNKDGIFPNRVLVVSKLSKNQSWEATMESLQTKFSKIGKVSNIRMPKQGSYHKGYAFIEFRKSKHAKRALEWAKKNTKLSVAWKIDRDQYVKKKQDAYIKKKEDEFDAEQERFQKHLKKYSEGEDQEDIEEPEEYFGEHEEEENKKEKDFDELLEDDNEKQEATDEDDIDEESESMMSDEEDGEDGGETHDDVTSEPHISNDDETDEATTDVDSQKEKKNDVQTAADLKKTIFVQNLPFQAGVDEIKELFENHYGPLAYVAIVAKSDGLSSGKAFIKFKRFSDAKRCIREAEKNMIQNPNAQEVDHSQQQQQNRRKLLVARALPKRDAEDRKKKNEKKEDPRNLRLAKIGFIASNSAEAKDMPPDHLKKIQRNWAEKNEKLKNPIYHVSETRLAIQNMPKSWTEKDLKKLILEKVNYDQVLGPNKKPKLVQVKIAKEKDGKQSKGFGFVEFAKHDAALCALERLNNNPKILNPRIKDTKVATANRLIVEFAIENTMKLTILRRHQKKSHQSSDEPHRMATSTTDKKRSYTNDDNMKKRKRKDNNRGYSKKTKQQ</sequence>
<feature type="domain" description="RRM" evidence="7">
    <location>
        <begin position="510"/>
        <end position="612"/>
    </location>
</feature>
<evidence type="ECO:0000313" key="9">
    <source>
        <dbReference type="Proteomes" id="UP000816034"/>
    </source>
</evidence>
<gene>
    <name evidence="8" type="ORF">C9374_006887</name>
</gene>
<feature type="compositionally biased region" description="Basic and acidic residues" evidence="6">
    <location>
        <begin position="443"/>
        <end position="460"/>
    </location>
</feature>
<keyword evidence="3 5" id="KW-0694">RNA-binding</keyword>
<dbReference type="CDD" id="cd00590">
    <property type="entry name" value="RRM_SF"/>
    <property type="match status" value="1"/>
</dbReference>
<feature type="region of interest" description="Disordered" evidence="6">
    <location>
        <begin position="82"/>
        <end position="125"/>
    </location>
</feature>
<feature type="domain" description="RRM" evidence="7">
    <location>
        <begin position="7"/>
        <end position="78"/>
    </location>
</feature>
<dbReference type="SUPFAM" id="SSF54928">
    <property type="entry name" value="RNA-binding domain, RBD"/>
    <property type="match status" value="3"/>
</dbReference>
<dbReference type="GeneID" id="68099341"/>
<dbReference type="PROSITE" id="PS50102">
    <property type="entry name" value="RRM"/>
    <property type="match status" value="4"/>
</dbReference>
<feature type="region of interest" description="Disordered" evidence="6">
    <location>
        <begin position="415"/>
        <end position="460"/>
    </location>
</feature>
<dbReference type="Pfam" id="PF00076">
    <property type="entry name" value="RRM_1"/>
    <property type="match status" value="4"/>
</dbReference>
<feature type="compositionally biased region" description="Acidic residues" evidence="6">
    <location>
        <begin position="271"/>
        <end position="305"/>
    </location>
</feature>
<organism evidence="8 9">
    <name type="scientific">Naegleria lovaniensis</name>
    <name type="common">Amoeba</name>
    <dbReference type="NCBI Taxonomy" id="51637"/>
    <lineage>
        <taxon>Eukaryota</taxon>
        <taxon>Discoba</taxon>
        <taxon>Heterolobosea</taxon>
        <taxon>Tetramitia</taxon>
        <taxon>Eutetramitia</taxon>
        <taxon>Vahlkampfiidae</taxon>
        <taxon>Naegleria</taxon>
    </lineage>
</organism>
<feature type="compositionally biased region" description="Basic and acidic residues" evidence="6">
    <location>
        <begin position="82"/>
        <end position="105"/>
    </location>
</feature>
<dbReference type="PANTHER" id="PTHR48039">
    <property type="entry name" value="RNA-BINDING MOTIF PROTEIN 14B"/>
    <property type="match status" value="1"/>
</dbReference>
<evidence type="ECO:0000256" key="2">
    <source>
        <dbReference type="ARBA" id="ARBA00022737"/>
    </source>
</evidence>
<dbReference type="EMBL" id="PYSW02000002">
    <property type="protein sequence ID" value="KAG2393356.1"/>
    <property type="molecule type" value="Genomic_DNA"/>
</dbReference>
<dbReference type="GO" id="GO:0005634">
    <property type="term" value="C:nucleus"/>
    <property type="evidence" value="ECO:0007669"/>
    <property type="project" value="UniProtKB-SubCell"/>
</dbReference>
<evidence type="ECO:0000256" key="3">
    <source>
        <dbReference type="ARBA" id="ARBA00022884"/>
    </source>
</evidence>
<feature type="compositionally biased region" description="Basic residues" evidence="6">
    <location>
        <begin position="655"/>
        <end position="673"/>
    </location>
</feature>
<feature type="compositionally biased region" description="Basic and acidic residues" evidence="6">
    <location>
        <begin position="306"/>
        <end position="320"/>
    </location>
</feature>
<dbReference type="Proteomes" id="UP000816034">
    <property type="component" value="Unassembled WGS sequence"/>
</dbReference>
<dbReference type="CDD" id="cd12416">
    <property type="entry name" value="RRM4_RBM28_like"/>
    <property type="match status" value="1"/>
</dbReference>
<dbReference type="PANTHER" id="PTHR48039:SF5">
    <property type="entry name" value="RNA-BINDING PROTEIN 28"/>
    <property type="match status" value="1"/>
</dbReference>
<evidence type="ECO:0000256" key="6">
    <source>
        <dbReference type="SAM" id="MobiDB-lite"/>
    </source>
</evidence>
<proteinExistence type="predicted"/>
<comment type="caution">
    <text evidence="8">The sequence shown here is derived from an EMBL/GenBank/DDBJ whole genome shotgun (WGS) entry which is preliminary data.</text>
</comment>
<dbReference type="InterPro" id="IPR012677">
    <property type="entry name" value="Nucleotide-bd_a/b_plait_sf"/>
</dbReference>
<feature type="region of interest" description="Disordered" evidence="6">
    <location>
        <begin position="620"/>
        <end position="673"/>
    </location>
</feature>
<feature type="region of interest" description="Disordered" evidence="6">
    <location>
        <begin position="235"/>
        <end position="341"/>
    </location>
</feature>
<keyword evidence="9" id="KW-1185">Reference proteome</keyword>
<dbReference type="AlphaFoldDB" id="A0AA88H608"/>
<feature type="domain" description="RRM" evidence="7">
    <location>
        <begin position="349"/>
        <end position="443"/>
    </location>
</feature>
<protein>
    <recommendedName>
        <fullName evidence="7">RRM domain-containing protein</fullName>
    </recommendedName>
</protein>
<dbReference type="InterPro" id="IPR051945">
    <property type="entry name" value="RRM_MRD1_RNA_proc_ribogen"/>
</dbReference>
<dbReference type="SMART" id="SM00360">
    <property type="entry name" value="RRM"/>
    <property type="match status" value="4"/>
</dbReference>
<reference evidence="8 9" key="1">
    <citation type="journal article" date="2018" name="BMC Genomics">
        <title>The genome of Naegleria lovaniensis, the basis for a comparative approach to unravel pathogenicity factors of the human pathogenic amoeba N. fowleri.</title>
        <authorList>
            <person name="Liechti N."/>
            <person name="Schurch N."/>
            <person name="Bruggmann R."/>
            <person name="Wittwer M."/>
        </authorList>
    </citation>
    <scope>NUCLEOTIDE SEQUENCE [LARGE SCALE GENOMIC DNA]</scope>
    <source>
        <strain evidence="8 9">ATCC 30569</strain>
    </source>
</reference>
<comment type="subcellular location">
    <subcellularLocation>
        <location evidence="1">Nucleus</location>
    </subcellularLocation>
</comment>
<evidence type="ECO:0000256" key="1">
    <source>
        <dbReference type="ARBA" id="ARBA00004123"/>
    </source>
</evidence>
<evidence type="ECO:0000313" key="8">
    <source>
        <dbReference type="EMBL" id="KAG2393356.1"/>
    </source>
</evidence>
<feature type="compositionally biased region" description="Basic and acidic residues" evidence="6">
    <location>
        <begin position="629"/>
        <end position="654"/>
    </location>
</feature>